<accession>A0A944C6J7</accession>
<dbReference type="EMBL" id="QTKU01000001">
    <property type="protein sequence ID" value="MBS8258836.1"/>
    <property type="molecule type" value="Genomic_DNA"/>
</dbReference>
<dbReference type="RefSeq" id="WP_213214581.1">
    <property type="nucleotide sequence ID" value="NZ_QTKU01000001.1"/>
</dbReference>
<proteinExistence type="predicted"/>
<evidence type="ECO:0000256" key="1">
    <source>
        <dbReference type="SAM" id="MobiDB-lite"/>
    </source>
</evidence>
<feature type="region of interest" description="Disordered" evidence="1">
    <location>
        <begin position="47"/>
        <end position="74"/>
    </location>
</feature>
<protein>
    <submittedName>
        <fullName evidence="3">Uncharacterized protein</fullName>
    </submittedName>
</protein>
<organism evidence="3 4">
    <name type="scientific">Roseibium polysiphoniae</name>
    <dbReference type="NCBI Taxonomy" id="2571221"/>
    <lineage>
        <taxon>Bacteria</taxon>
        <taxon>Pseudomonadati</taxon>
        <taxon>Pseudomonadota</taxon>
        <taxon>Alphaproteobacteria</taxon>
        <taxon>Hyphomicrobiales</taxon>
        <taxon>Stappiaceae</taxon>
        <taxon>Roseibium</taxon>
    </lineage>
</organism>
<keyword evidence="2" id="KW-0732">Signal</keyword>
<evidence type="ECO:0000313" key="3">
    <source>
        <dbReference type="EMBL" id="MBS8258836.1"/>
    </source>
</evidence>
<feature type="chain" id="PRO_5037797375" evidence="2">
    <location>
        <begin position="24"/>
        <end position="122"/>
    </location>
</feature>
<sequence length="122" mass="12749">MRFTKTLFAGLFASTAMIGAAQADGKMIGDANGDELIRPSAAVQAEVEADAPAKPFEKSEAVTGDANGDRPILPGASAAANAEARMDEANDIPARGSKDMVGDLNGEEKLKIRRDLENRSDS</sequence>
<reference evidence="3" key="2">
    <citation type="journal article" date="2021" name="Microorganisms">
        <title>Bacterial Dimethylsulfoniopropionate Biosynthesis in the East China Sea.</title>
        <authorList>
            <person name="Liu J."/>
            <person name="Zhang Y."/>
            <person name="Liu J."/>
            <person name="Zhong H."/>
            <person name="Williams B.T."/>
            <person name="Zheng Y."/>
            <person name="Curson A.R.J."/>
            <person name="Sun C."/>
            <person name="Sun H."/>
            <person name="Song D."/>
            <person name="Wagner Mackenzie B."/>
            <person name="Bermejo Martinez A."/>
            <person name="Todd J.D."/>
            <person name="Zhang X.H."/>
        </authorList>
    </citation>
    <scope>NUCLEOTIDE SEQUENCE</scope>
    <source>
        <strain evidence="3">AESS21</strain>
    </source>
</reference>
<dbReference type="Proteomes" id="UP000705379">
    <property type="component" value="Unassembled WGS sequence"/>
</dbReference>
<evidence type="ECO:0000313" key="4">
    <source>
        <dbReference type="Proteomes" id="UP000705379"/>
    </source>
</evidence>
<dbReference type="AlphaFoldDB" id="A0A944C6J7"/>
<comment type="caution">
    <text evidence="3">The sequence shown here is derived from an EMBL/GenBank/DDBJ whole genome shotgun (WGS) entry which is preliminary data.</text>
</comment>
<feature type="signal peptide" evidence="2">
    <location>
        <begin position="1"/>
        <end position="23"/>
    </location>
</feature>
<reference evidence="3" key="1">
    <citation type="submission" date="2018-08" db="EMBL/GenBank/DDBJ databases">
        <authorList>
            <person name="Jin W."/>
            <person name="Wang H."/>
            <person name="Yang Y."/>
            <person name="Li M."/>
            <person name="Liu J."/>
        </authorList>
    </citation>
    <scope>NUCLEOTIDE SEQUENCE</scope>
    <source>
        <strain evidence="3">AESS21</strain>
    </source>
</reference>
<name>A0A944C6J7_9HYPH</name>
<gene>
    <name evidence="3" type="ORF">DYI23_01280</name>
</gene>
<evidence type="ECO:0000256" key="2">
    <source>
        <dbReference type="SAM" id="SignalP"/>
    </source>
</evidence>